<dbReference type="EMBL" id="CABFNO020001350">
    <property type="protein sequence ID" value="CAG9982732.1"/>
    <property type="molecule type" value="Genomic_DNA"/>
</dbReference>
<evidence type="ECO:0000256" key="2">
    <source>
        <dbReference type="SAM" id="MobiDB-lite"/>
    </source>
</evidence>
<keyword evidence="1" id="KW-0175">Coiled coil</keyword>
<evidence type="ECO:0000313" key="4">
    <source>
        <dbReference type="Proteomes" id="UP000754883"/>
    </source>
</evidence>
<keyword evidence="4" id="KW-1185">Reference proteome</keyword>
<organism evidence="3 4">
    <name type="scientific">Clonostachys byssicola</name>
    <dbReference type="NCBI Taxonomy" id="160290"/>
    <lineage>
        <taxon>Eukaryota</taxon>
        <taxon>Fungi</taxon>
        <taxon>Dikarya</taxon>
        <taxon>Ascomycota</taxon>
        <taxon>Pezizomycotina</taxon>
        <taxon>Sordariomycetes</taxon>
        <taxon>Hypocreomycetidae</taxon>
        <taxon>Hypocreales</taxon>
        <taxon>Bionectriaceae</taxon>
        <taxon>Clonostachys</taxon>
    </lineage>
</organism>
<reference evidence="3 4" key="2">
    <citation type="submission" date="2021-10" db="EMBL/GenBank/DDBJ databases">
        <authorList>
            <person name="Piombo E."/>
        </authorList>
    </citation>
    <scope>NUCLEOTIDE SEQUENCE [LARGE SCALE GENOMIC DNA]</scope>
</reference>
<protein>
    <submittedName>
        <fullName evidence="3">Uncharacterized protein</fullName>
    </submittedName>
</protein>
<feature type="coiled-coil region" evidence="1">
    <location>
        <begin position="358"/>
        <end position="385"/>
    </location>
</feature>
<evidence type="ECO:0000256" key="1">
    <source>
        <dbReference type="SAM" id="Coils"/>
    </source>
</evidence>
<proteinExistence type="predicted"/>
<feature type="compositionally biased region" description="Basic and acidic residues" evidence="2">
    <location>
        <begin position="33"/>
        <end position="43"/>
    </location>
</feature>
<feature type="region of interest" description="Disordered" evidence="2">
    <location>
        <begin position="12"/>
        <end position="48"/>
    </location>
</feature>
<dbReference type="Proteomes" id="UP000754883">
    <property type="component" value="Unassembled WGS sequence"/>
</dbReference>
<comment type="caution">
    <text evidence="3">The sequence shown here is derived from an EMBL/GenBank/DDBJ whole genome shotgun (WGS) entry which is preliminary data.</text>
</comment>
<name>A0A9N9UBZ4_9HYPO</name>
<gene>
    <name evidence="3" type="ORF">CBYS24578_00011010</name>
</gene>
<accession>A0A9N9UBZ4</accession>
<reference evidence="4" key="1">
    <citation type="submission" date="2019-06" db="EMBL/GenBank/DDBJ databases">
        <authorList>
            <person name="Broberg M."/>
        </authorList>
    </citation>
    <scope>NUCLEOTIDE SEQUENCE [LARGE SCALE GENOMIC DNA]</scope>
</reference>
<evidence type="ECO:0000313" key="3">
    <source>
        <dbReference type="EMBL" id="CAG9982732.1"/>
    </source>
</evidence>
<sequence length="397" mass="45631">MASNAKKCIISPGVSLGDPSMKRKQSPTTALQGREKVMRKGQESRGPSLDIQTWKDDVVLPRFPDSEQASLRWKYRMNCAIDIPTIENEWWGGLKDEISGLVMETLPMVISWEYVNDQGKKSLSTWFPRAKDYIDLCKKRKREDGSSCIYSAWIWHILMDCIFSPSTKKWRDEEWNSFGRFHSKFKEHVDSVDNEFTLSFYSWRSESVRMLYMFNGTHIDPELVKQTLRDHLGPSFVVRGADDSIIEEALSNIVDQAILMDRQMLASKWDFRVEMCDPSSGRNSDFLFTTDEALMRFDGHFQETPAPRDGARVDFVSAPSFRVLGKPVVGEATDPYTEFMIKRLVKYYHVPSLHIPILVVTDQLSENARERLEAIEAEKKRARKGKGGCEDTVAENV</sequence>
<dbReference type="AlphaFoldDB" id="A0A9N9UBZ4"/>
<dbReference type="OrthoDB" id="5130600at2759"/>